<dbReference type="PANTHER" id="PTHR43542">
    <property type="entry name" value="METHYLTRANSFERASE"/>
    <property type="match status" value="1"/>
</dbReference>
<proteinExistence type="predicted"/>
<dbReference type="InterPro" id="IPR004398">
    <property type="entry name" value="RNA_MeTrfase_RsmD"/>
</dbReference>
<dbReference type="PROSITE" id="PS00092">
    <property type="entry name" value="N6_MTASE"/>
    <property type="match status" value="1"/>
</dbReference>
<feature type="region of interest" description="Disordered" evidence="3">
    <location>
        <begin position="1"/>
        <end position="20"/>
    </location>
</feature>
<sequence length="181" mass="20120">MRIISGTFGGRRFSPPSGIPARPTTDLAKGALFNVLDNMMDLEDISALDIFGGTGSISYELASRGAADITVVEKDGTSVEFIKKTAKDLDIADSLHIIRSDVFKFLKQCSKQFDLIFADPPYALPNMGDLPIIIFEKNLLKPEGVFVLEHTTHNDFQQHPHFLRMKNYGATIFSFFTQTSK</sequence>
<evidence type="ECO:0008006" key="6">
    <source>
        <dbReference type="Google" id="ProtNLM"/>
    </source>
</evidence>
<dbReference type="PIRSF" id="PIRSF004553">
    <property type="entry name" value="CHP00095"/>
    <property type="match status" value="1"/>
</dbReference>
<dbReference type="InterPro" id="IPR029063">
    <property type="entry name" value="SAM-dependent_MTases_sf"/>
</dbReference>
<accession>A0A2W2B0F8</accession>
<dbReference type="GO" id="GO:0031167">
    <property type="term" value="P:rRNA methylation"/>
    <property type="evidence" value="ECO:0007669"/>
    <property type="project" value="InterPro"/>
</dbReference>
<evidence type="ECO:0000313" key="4">
    <source>
        <dbReference type="EMBL" id="PZF73458.1"/>
    </source>
</evidence>
<reference evidence="4 5" key="1">
    <citation type="submission" date="2018-06" db="EMBL/GenBank/DDBJ databases">
        <title>Mucibacter soli gen. nov., sp. nov., a new member of the family Chitinophagaceae producing mucin.</title>
        <authorList>
            <person name="Kim M.-K."/>
            <person name="Park S."/>
            <person name="Kim T.-S."/>
            <person name="Joung Y."/>
            <person name="Han J.-H."/>
            <person name="Kim S.B."/>
        </authorList>
    </citation>
    <scope>NUCLEOTIDE SEQUENCE [LARGE SCALE GENOMIC DNA]</scope>
    <source>
        <strain evidence="4 5">R1-15</strain>
    </source>
</reference>
<dbReference type="Gene3D" id="3.40.50.150">
    <property type="entry name" value="Vaccinia Virus protein VP39"/>
    <property type="match status" value="1"/>
</dbReference>
<dbReference type="AlphaFoldDB" id="A0A2W2B0F8"/>
<comment type="caution">
    <text evidence="4">The sequence shown here is derived from an EMBL/GenBank/DDBJ whole genome shotgun (WGS) entry which is preliminary data.</text>
</comment>
<dbReference type="GO" id="GO:0003676">
    <property type="term" value="F:nucleic acid binding"/>
    <property type="evidence" value="ECO:0007669"/>
    <property type="project" value="InterPro"/>
</dbReference>
<evidence type="ECO:0000256" key="3">
    <source>
        <dbReference type="SAM" id="MobiDB-lite"/>
    </source>
</evidence>
<protein>
    <recommendedName>
        <fullName evidence="6">16S rRNA (Guanine(966)-N(2))-methyltransferase RsmD</fullName>
    </recommendedName>
</protein>
<keyword evidence="5" id="KW-1185">Reference proteome</keyword>
<dbReference type="SUPFAM" id="SSF53335">
    <property type="entry name" value="S-adenosyl-L-methionine-dependent methyltransferases"/>
    <property type="match status" value="1"/>
</dbReference>
<dbReference type="EMBL" id="QKTW01000012">
    <property type="protein sequence ID" value="PZF73458.1"/>
    <property type="molecule type" value="Genomic_DNA"/>
</dbReference>
<dbReference type="PANTHER" id="PTHR43542:SF1">
    <property type="entry name" value="METHYLTRANSFERASE"/>
    <property type="match status" value="1"/>
</dbReference>
<organism evidence="4 5">
    <name type="scientific">Taibaiella soli</name>
    <dbReference type="NCBI Taxonomy" id="1649169"/>
    <lineage>
        <taxon>Bacteria</taxon>
        <taxon>Pseudomonadati</taxon>
        <taxon>Bacteroidota</taxon>
        <taxon>Chitinophagia</taxon>
        <taxon>Chitinophagales</taxon>
        <taxon>Chitinophagaceae</taxon>
        <taxon>Taibaiella</taxon>
    </lineage>
</organism>
<dbReference type="OrthoDB" id="9803017at2"/>
<name>A0A2W2B0F8_9BACT</name>
<dbReference type="GO" id="GO:0008168">
    <property type="term" value="F:methyltransferase activity"/>
    <property type="evidence" value="ECO:0007669"/>
    <property type="project" value="UniProtKB-KW"/>
</dbReference>
<dbReference type="InterPro" id="IPR002052">
    <property type="entry name" value="DNA_methylase_N6_adenine_CS"/>
</dbReference>
<gene>
    <name evidence="4" type="ORF">DN068_07950</name>
</gene>
<dbReference type="CDD" id="cd02440">
    <property type="entry name" value="AdoMet_MTases"/>
    <property type="match status" value="1"/>
</dbReference>
<evidence type="ECO:0000313" key="5">
    <source>
        <dbReference type="Proteomes" id="UP000248745"/>
    </source>
</evidence>
<evidence type="ECO:0000256" key="1">
    <source>
        <dbReference type="ARBA" id="ARBA00022603"/>
    </source>
</evidence>
<keyword evidence="1" id="KW-0489">Methyltransferase</keyword>
<evidence type="ECO:0000256" key="2">
    <source>
        <dbReference type="ARBA" id="ARBA00022679"/>
    </source>
</evidence>
<dbReference type="RefSeq" id="WP_110998377.1">
    <property type="nucleotide sequence ID" value="NZ_QKTW01000012.1"/>
</dbReference>
<dbReference type="Proteomes" id="UP000248745">
    <property type="component" value="Unassembled WGS sequence"/>
</dbReference>
<keyword evidence="2" id="KW-0808">Transferase</keyword>
<dbReference type="Pfam" id="PF03602">
    <property type="entry name" value="Cons_hypoth95"/>
    <property type="match status" value="1"/>
</dbReference>